<dbReference type="PANTHER" id="PTHR43053">
    <property type="entry name" value="GLYCOSIDASE FAMILY 31"/>
    <property type="match status" value="1"/>
</dbReference>
<evidence type="ECO:0000313" key="10">
    <source>
        <dbReference type="EMBL" id="RDB23981.1"/>
    </source>
</evidence>
<dbReference type="PANTHER" id="PTHR43053:SF4">
    <property type="entry name" value="MYOGENESIS-REGULATING GLYCOSIDASE"/>
    <property type="match status" value="1"/>
</dbReference>
<accession>A0A369JP32</accession>
<dbReference type="InterPro" id="IPR011013">
    <property type="entry name" value="Gal_mutarotase_sf_dom"/>
</dbReference>
<evidence type="ECO:0000256" key="1">
    <source>
        <dbReference type="ARBA" id="ARBA00007806"/>
    </source>
</evidence>
<evidence type="ECO:0000256" key="6">
    <source>
        <dbReference type="RuleBase" id="RU361185"/>
    </source>
</evidence>
<dbReference type="AlphaFoldDB" id="A0A369JP32"/>
<evidence type="ECO:0000256" key="4">
    <source>
        <dbReference type="ARBA" id="ARBA00052064"/>
    </source>
</evidence>
<protein>
    <recommendedName>
        <fullName evidence="5">alpha-D-xyloside xylohydrolase</fullName>
        <ecNumber evidence="5">3.2.1.177</ecNumber>
    </recommendedName>
</protein>
<dbReference type="CDD" id="cd14752">
    <property type="entry name" value="GH31_N"/>
    <property type="match status" value="1"/>
</dbReference>
<dbReference type="Pfam" id="PF13802">
    <property type="entry name" value="Gal_mutarotas_2"/>
    <property type="match status" value="1"/>
</dbReference>
<dbReference type="InterPro" id="IPR025887">
    <property type="entry name" value="Glyco_hydro_31_N_dom"/>
</dbReference>
<comment type="caution">
    <text evidence="10">The sequence shown here is derived from an EMBL/GenBank/DDBJ whole genome shotgun (WGS) entry which is preliminary data.</text>
</comment>
<evidence type="ECO:0000259" key="9">
    <source>
        <dbReference type="Pfam" id="PF21365"/>
    </source>
</evidence>
<dbReference type="Gene3D" id="3.20.20.80">
    <property type="entry name" value="Glycosidases"/>
    <property type="match status" value="1"/>
</dbReference>
<organism evidence="10 11">
    <name type="scientific">Hypsizygus marmoreus</name>
    <name type="common">White beech mushroom</name>
    <name type="synonym">Agaricus marmoreus</name>
    <dbReference type="NCBI Taxonomy" id="39966"/>
    <lineage>
        <taxon>Eukaryota</taxon>
        <taxon>Fungi</taxon>
        <taxon>Dikarya</taxon>
        <taxon>Basidiomycota</taxon>
        <taxon>Agaricomycotina</taxon>
        <taxon>Agaricomycetes</taxon>
        <taxon>Agaricomycetidae</taxon>
        <taxon>Agaricales</taxon>
        <taxon>Tricholomatineae</taxon>
        <taxon>Lyophyllaceae</taxon>
        <taxon>Hypsizygus</taxon>
    </lineage>
</organism>
<dbReference type="EMBL" id="LUEZ02000045">
    <property type="protein sequence ID" value="RDB23981.1"/>
    <property type="molecule type" value="Genomic_DNA"/>
</dbReference>
<dbReference type="SUPFAM" id="SSF117125">
    <property type="entry name" value="Putative glucosidase YicI, C-terminal domain"/>
    <property type="match status" value="1"/>
</dbReference>
<dbReference type="InterPro" id="IPR017853">
    <property type="entry name" value="GH"/>
</dbReference>
<keyword evidence="11" id="KW-1185">Reference proteome</keyword>
<dbReference type="SUPFAM" id="SSF51011">
    <property type="entry name" value="Glycosyl hydrolase domain"/>
    <property type="match status" value="1"/>
</dbReference>
<dbReference type="FunFam" id="3.20.20.80:FF:000053">
    <property type="entry name" value="Alpha-xylosidase YicI"/>
    <property type="match status" value="1"/>
</dbReference>
<feature type="domain" description="Glycosyl hydrolase family 31 C-terminal" evidence="9">
    <location>
        <begin position="613"/>
        <end position="700"/>
    </location>
</feature>
<feature type="domain" description="Glycoside hydrolase family 31 TIM barrel" evidence="7">
    <location>
        <begin position="288"/>
        <end position="605"/>
    </location>
</feature>
<dbReference type="InParanoid" id="A0A369JP32"/>
<dbReference type="STRING" id="39966.A0A369JP32"/>
<evidence type="ECO:0000313" key="11">
    <source>
        <dbReference type="Proteomes" id="UP000076154"/>
    </source>
</evidence>
<keyword evidence="2 6" id="KW-0378">Hydrolase</keyword>
<dbReference type="InterPro" id="IPR050985">
    <property type="entry name" value="Alpha-glycosidase_related"/>
</dbReference>
<evidence type="ECO:0000259" key="7">
    <source>
        <dbReference type="Pfam" id="PF01055"/>
    </source>
</evidence>
<proteinExistence type="inferred from homology"/>
<evidence type="ECO:0000259" key="8">
    <source>
        <dbReference type="Pfam" id="PF13802"/>
    </source>
</evidence>
<dbReference type="InterPro" id="IPR048395">
    <property type="entry name" value="Glyco_hydro_31_C"/>
</dbReference>
<dbReference type="SUPFAM" id="SSF51445">
    <property type="entry name" value="(Trans)glycosidases"/>
    <property type="match status" value="1"/>
</dbReference>
<dbReference type="Proteomes" id="UP000076154">
    <property type="component" value="Unassembled WGS sequence"/>
</dbReference>
<evidence type="ECO:0000256" key="3">
    <source>
        <dbReference type="ARBA" id="ARBA00023295"/>
    </source>
</evidence>
<dbReference type="GO" id="GO:0061634">
    <property type="term" value="F:alpha-D-xyloside xylohydrolase"/>
    <property type="evidence" value="ECO:0007669"/>
    <property type="project" value="UniProtKB-EC"/>
</dbReference>
<dbReference type="EC" id="3.2.1.177" evidence="5"/>
<dbReference type="Gene3D" id="2.60.40.1760">
    <property type="entry name" value="glycosyl hydrolase (family 31)"/>
    <property type="match status" value="1"/>
</dbReference>
<keyword evidence="3 6" id="KW-0326">Glycosidase</keyword>
<evidence type="ECO:0000256" key="2">
    <source>
        <dbReference type="ARBA" id="ARBA00022801"/>
    </source>
</evidence>
<reference evidence="10" key="1">
    <citation type="submission" date="2018-04" db="EMBL/GenBank/DDBJ databases">
        <title>Whole genome sequencing of Hypsizygus marmoreus.</title>
        <authorList>
            <person name="Choi I.-G."/>
            <person name="Min B."/>
            <person name="Kim J.-G."/>
            <person name="Kim S."/>
            <person name="Oh Y.-L."/>
            <person name="Kong W.-S."/>
            <person name="Park H."/>
            <person name="Jeong J."/>
            <person name="Song E.-S."/>
        </authorList>
    </citation>
    <scope>NUCLEOTIDE SEQUENCE [LARGE SCALE GENOMIC DNA]</scope>
    <source>
        <strain evidence="10">51987-8</strain>
    </source>
</reference>
<comment type="similarity">
    <text evidence="1 6">Belongs to the glycosyl hydrolase 31 family.</text>
</comment>
<dbReference type="InterPro" id="IPR000322">
    <property type="entry name" value="Glyco_hydro_31_TIM"/>
</dbReference>
<dbReference type="Gene3D" id="2.60.40.1180">
    <property type="entry name" value="Golgi alpha-mannosidase II"/>
    <property type="match status" value="2"/>
</dbReference>
<dbReference type="OrthoDB" id="1334205at2759"/>
<dbReference type="Pfam" id="PF01055">
    <property type="entry name" value="Glyco_hydro_31_2nd"/>
    <property type="match status" value="1"/>
</dbReference>
<name>A0A369JP32_HYPMA</name>
<dbReference type="SUPFAM" id="SSF74650">
    <property type="entry name" value="Galactose mutarotase-like"/>
    <property type="match status" value="1"/>
</dbReference>
<sequence>MKFNDGFWLLKNGVKPYYGLQVTQATSDGEGYNLQVATRPIRHRGDTLGGPLLSVRVHSPTQGVIGVKIDHFSHSEPFPNIPLFPDAKPIPDLSFGRDGSLLSLTTGGLTAEVTESPYTITFKSPTRNLTAAGEKHQALFDVPSRWTLGSASNSSCLTLDPASNPNPAPLPGIVRYINSELNLSPGELIYGFGEQFGAFVKNGQTIKVWNQDGGTSSEQAYKCVPFYITNRNYGVFVNHPGEVEVEVGSEKVSRVGVSVVGNSLEYFLIYGETPLEILEKYTRLTGRPAILPSWTYGLWLSTSFLTSYSSETVSGFLQGMQERNCPVRVFHLDCFWMKQYEWCSFRFDPDNFPDPKAYLTDIKEKYGVKICLWINPYISQLSPIFKEGVEGGFFIKRTDGTPWQWDLWQPGLAIIDVTDPAARKWYTEKLSALLDMGVDAFKTDFGERIPHASVVFHDGSDPMRMHNAYSVIYNEMVFDLLRKRFGEGEAIVFARSSAAGGQRFPVHWGGDCESTWEAMAEALRGCLSLTASGFAYASHDIGGFEGHPPPEIYQRWVAFGLFSSHSRLHGSSSYRVPWNYGEDAAKSMSRFVEAKHRLMPYLYNLSIQANLKGHPLQRAMFLEFLDDRTTHYLDRQYMLGPSLLVAPVFVPKEEESEYYIPAGRWTSFFHPERTVQGPVWIKEQVPLNEIPVWVRPGTILCLGPEHTGRPDYEYSENVEIQIYELLEGQSVETDVPRGKGLEFAGTVRAERSQGNIKVTLASGVAGISAITILNDGIAVKEVVGGAAVAGPGTRVEVERGSKEVVIHVV</sequence>
<evidence type="ECO:0000256" key="5">
    <source>
        <dbReference type="ARBA" id="ARBA00066962"/>
    </source>
</evidence>
<dbReference type="Pfam" id="PF21365">
    <property type="entry name" value="Glyco_hydro_31_3rd"/>
    <property type="match status" value="1"/>
</dbReference>
<dbReference type="NCBIfam" id="NF007940">
    <property type="entry name" value="PRK10658.1"/>
    <property type="match status" value="1"/>
</dbReference>
<dbReference type="CDD" id="cd06593">
    <property type="entry name" value="GH31_xylosidase_YicI"/>
    <property type="match status" value="1"/>
</dbReference>
<dbReference type="GO" id="GO:0005975">
    <property type="term" value="P:carbohydrate metabolic process"/>
    <property type="evidence" value="ECO:0007669"/>
    <property type="project" value="InterPro"/>
</dbReference>
<gene>
    <name evidence="10" type="primary">yicI</name>
    <name evidence="10" type="ORF">Hypma_008831</name>
</gene>
<dbReference type="InterPro" id="IPR013780">
    <property type="entry name" value="Glyco_hydro_b"/>
</dbReference>
<dbReference type="GO" id="GO:0030246">
    <property type="term" value="F:carbohydrate binding"/>
    <property type="evidence" value="ECO:0007669"/>
    <property type="project" value="InterPro"/>
</dbReference>
<feature type="domain" description="Glycoside hydrolase family 31 N-terminal" evidence="8">
    <location>
        <begin position="55"/>
        <end position="245"/>
    </location>
</feature>
<comment type="catalytic activity">
    <reaction evidence="4">
        <text>Hydrolysis of terminal, non-reducing alpha-D-xylose residues with release of alpha-D-xylose.</text>
        <dbReference type="EC" id="3.2.1.177"/>
    </reaction>
</comment>